<keyword evidence="1" id="KW-0472">Membrane</keyword>
<gene>
    <name evidence="2" type="ORF">G7Y89_g4899</name>
</gene>
<organism evidence="2 3">
    <name type="scientific">Cudoniella acicularis</name>
    <dbReference type="NCBI Taxonomy" id="354080"/>
    <lineage>
        <taxon>Eukaryota</taxon>
        <taxon>Fungi</taxon>
        <taxon>Dikarya</taxon>
        <taxon>Ascomycota</taxon>
        <taxon>Pezizomycotina</taxon>
        <taxon>Leotiomycetes</taxon>
        <taxon>Helotiales</taxon>
        <taxon>Tricladiaceae</taxon>
        <taxon>Cudoniella</taxon>
    </lineage>
</organism>
<name>A0A8H4RNI3_9HELO</name>
<proteinExistence type="predicted"/>
<feature type="transmembrane region" description="Helical" evidence="1">
    <location>
        <begin position="12"/>
        <end position="32"/>
    </location>
</feature>
<sequence>MGVYLVCLRAFAFPTAYIVIVEVRIALLAFYIATIDVEIRLAVLIYIATLAVYTESLVDDIWLAVAVSIVGIAVYTAILAAVEILLEGRGNFKSPSSMIWDRCFMVLTDIGPMQFTSAEYVISPSPVDNIKTVVEKLVGGAIGWRPLSPPRKACPPGYSNLWSVESRKIAKEKVDQCTSSRCNSKLKHCGFKIPILAASTGASTNPGQSAPSRVSSLSLDGEISDDVTFFKHLLKTFNTIRGFKGKWLSWKTCVDVEFIKFTRVFTSSDEVARLGQGLPPHVNLPSEEYEYSLTNTEEVHMDIAAKQIMAGMHGNGIESNIATTLQLMPKKCNLPLSYEMGCEGWSIHTMQGFSLTKFLVWMGSLIALGVIFVVCWLVLVSNTDFQNAFVTVCFFVTMIGLAVGVPQLLVKLKSAKMFRFENRGEG</sequence>
<feature type="transmembrane region" description="Helical" evidence="1">
    <location>
        <begin position="39"/>
        <end position="55"/>
    </location>
</feature>
<reference evidence="2 3" key="1">
    <citation type="submission" date="2020-03" db="EMBL/GenBank/DDBJ databases">
        <title>Draft Genome Sequence of Cudoniella acicularis.</title>
        <authorList>
            <person name="Buettner E."/>
            <person name="Kellner H."/>
        </authorList>
    </citation>
    <scope>NUCLEOTIDE SEQUENCE [LARGE SCALE GENOMIC DNA]</scope>
    <source>
        <strain evidence="2 3">DSM 108380</strain>
    </source>
</reference>
<evidence type="ECO:0000256" key="1">
    <source>
        <dbReference type="SAM" id="Phobius"/>
    </source>
</evidence>
<evidence type="ECO:0000313" key="2">
    <source>
        <dbReference type="EMBL" id="KAF4633215.1"/>
    </source>
</evidence>
<evidence type="ECO:0000313" key="3">
    <source>
        <dbReference type="Proteomes" id="UP000566819"/>
    </source>
</evidence>
<dbReference type="Proteomes" id="UP000566819">
    <property type="component" value="Unassembled WGS sequence"/>
</dbReference>
<keyword evidence="1" id="KW-1133">Transmembrane helix</keyword>
<feature type="transmembrane region" description="Helical" evidence="1">
    <location>
        <begin position="61"/>
        <end position="86"/>
    </location>
</feature>
<dbReference type="OrthoDB" id="3555117at2759"/>
<accession>A0A8H4RNI3</accession>
<keyword evidence="3" id="KW-1185">Reference proteome</keyword>
<comment type="caution">
    <text evidence="2">The sequence shown here is derived from an EMBL/GenBank/DDBJ whole genome shotgun (WGS) entry which is preliminary data.</text>
</comment>
<dbReference type="AlphaFoldDB" id="A0A8H4RNI3"/>
<protein>
    <submittedName>
        <fullName evidence="2">Uncharacterized protein</fullName>
    </submittedName>
</protein>
<feature type="transmembrane region" description="Helical" evidence="1">
    <location>
        <begin position="385"/>
        <end position="410"/>
    </location>
</feature>
<dbReference type="EMBL" id="JAAMPI010000278">
    <property type="protein sequence ID" value="KAF4633215.1"/>
    <property type="molecule type" value="Genomic_DNA"/>
</dbReference>
<feature type="transmembrane region" description="Helical" evidence="1">
    <location>
        <begin position="358"/>
        <end position="379"/>
    </location>
</feature>
<keyword evidence="1" id="KW-0812">Transmembrane</keyword>